<dbReference type="InterPro" id="IPR002052">
    <property type="entry name" value="DNA_methylase_N6_adenine_CS"/>
</dbReference>
<dbReference type="PANTHER" id="PTHR33841:SF1">
    <property type="entry name" value="DNA METHYLTRANSFERASE A"/>
    <property type="match status" value="1"/>
</dbReference>
<gene>
    <name evidence="10" type="primary">pglX</name>
    <name evidence="10" type="ORF">RM446_19210</name>
</gene>
<name>A0ABU2KYZ9_9ACTN</name>
<comment type="caution">
    <text evidence="10">The sequence shown here is derived from an EMBL/GenBank/DDBJ whole genome shotgun (WGS) entry which is preliminary data.</text>
</comment>
<dbReference type="GO" id="GO:0032259">
    <property type="term" value="P:methylation"/>
    <property type="evidence" value="ECO:0007669"/>
    <property type="project" value="UniProtKB-KW"/>
</dbReference>
<keyword evidence="11" id="KW-1185">Reference proteome</keyword>
<evidence type="ECO:0000256" key="3">
    <source>
        <dbReference type="ARBA" id="ARBA00022679"/>
    </source>
</evidence>
<evidence type="ECO:0000256" key="5">
    <source>
        <dbReference type="ARBA" id="ARBA00047942"/>
    </source>
</evidence>
<dbReference type="NCBIfam" id="NF033451">
    <property type="entry name" value="BREX_2_MTaseX"/>
    <property type="match status" value="1"/>
</dbReference>
<dbReference type="PROSITE" id="PS00092">
    <property type="entry name" value="N6_MTASE"/>
    <property type="match status" value="1"/>
</dbReference>
<evidence type="ECO:0000313" key="11">
    <source>
        <dbReference type="Proteomes" id="UP001183226"/>
    </source>
</evidence>
<evidence type="ECO:0000256" key="2">
    <source>
        <dbReference type="ARBA" id="ARBA00022603"/>
    </source>
</evidence>
<dbReference type="Pfam" id="PF22654">
    <property type="entry name" value="DUF7008"/>
    <property type="match status" value="1"/>
</dbReference>
<dbReference type="PRINTS" id="PR00507">
    <property type="entry name" value="N12N6MTFRASE"/>
</dbReference>
<dbReference type="Proteomes" id="UP001183226">
    <property type="component" value="Unassembled WGS sequence"/>
</dbReference>
<evidence type="ECO:0000256" key="6">
    <source>
        <dbReference type="SAM" id="Coils"/>
    </source>
</evidence>
<keyword evidence="4" id="KW-0949">S-adenosyl-L-methionine</keyword>
<dbReference type="Pfam" id="PF07669">
    <property type="entry name" value="Eco57I"/>
    <property type="match status" value="1"/>
</dbReference>
<evidence type="ECO:0000259" key="8">
    <source>
        <dbReference type="Pfam" id="PF07669"/>
    </source>
</evidence>
<evidence type="ECO:0000256" key="4">
    <source>
        <dbReference type="ARBA" id="ARBA00022691"/>
    </source>
</evidence>
<evidence type="ECO:0000256" key="7">
    <source>
        <dbReference type="SAM" id="MobiDB-lite"/>
    </source>
</evidence>
<sequence>MVDHASLLKDLQKQVKLLEQDLRERSEDPTAIKGIGEDGQEEFFEDALRREHTRAFEAERTAATYETWRDERVTQAAASWVLATVFVRFCEDNGLLEHPYISGPRDERNRYDIAQELKDAWVLEWREKEPDSPERTDRDWLVHTFEEMSVSSITAGLFDRNHNPMWTITPSHQAAKALIDFWREVGDDGHLVHDFTDETWDTRFLGDLYQDLSESARKNFALLQTPEFVEEFILDYTLEPAVKEFGLDGNRIYQAESKGFRMIDPTCGSGHFLLGAFHRLLNKWREAEPGVSEWDLISRSLRSIHGVDKNPFAVAIARFRLLVAAMKEGGIHQLTESNPEWPIVVAAGDSLLHGRGAPGRKGEVTTPDRVHRYTTEDVPDYINKHDLLGVNSYHVVVGNPPYITVKDKKENDNYRSRYSSCSGTYALSVPFAERFFNLAKRAGGDKVGAGHVGQITANSFMKREFGKKLIEKFFRNEVRLTHVIDTSGAYIPGHGTPTVILVGRNMLNSHKASVRAVLGIRGEPQQPQHAAEGLVWRAITSQLHQPGSESEWVTVTEFPWKSFISHPWSLSGGGSGELFSTIEGTDTLKSKVRIIGRTAHTGSDESYFAPVKTWHRYQAPPEKIKPLVEGETVRDWSIAPNTETVFPYGNNLQPELADDFTSRHLWKFRSLLKTRREPGGTHEEIGLTWYEWSRWHPERFNIPLGIGMSFVATHNHFVLDRGEKVFNRSAPVIKLPKSATKDQHLEILGVLNSSAACFWMKQVSHDKGSQSGTGGFMHDEWERFYEFTGTKIQNFPLPMSFPLDLSKEIDSGAQHLSRLEPSAVSEKSTPTRDRLNETRDEHIATRRRMIALQEEIDWDVYHRYGLISDEEHAEVVLSSSATVPEVELGERAFEILLARNVQAGETTTVWFTRHHSTPITTLPSHWPEEYRKVVEKRIELITSRKDIGLIERPEYKRRWQSEPWEKKQKAALKSWLLDKCEDRRFWFQTDGFGEERPRTLSLRALANRVRDEYPEAADVASIYDPDKDFSAVIAEVVQTEHVPHLAALRYKETGMDKRRQWEYVWDKQREEDALNADLPEGEPEKRLNIPVPPKYTSGDFRKPTYWSNRGKLDVPKERFISYPGAEDDEDGTLVLGWAGWDHAQQADALGTLAHSRINEHGWADDRERMTPLLAGIAELMPWVRQWHIERDEYGETPADLAAEDLSTLQNATGITASDMADWRPSPAKRGRKGTSSGA</sequence>
<dbReference type="InterPro" id="IPR050953">
    <property type="entry name" value="N4_N6_ade-DNA_methylase"/>
</dbReference>
<feature type="region of interest" description="Disordered" evidence="7">
    <location>
        <begin position="1213"/>
        <end position="1238"/>
    </location>
</feature>
<dbReference type="GO" id="GO:0009007">
    <property type="term" value="F:site-specific DNA-methyltransferase (adenine-specific) activity"/>
    <property type="evidence" value="ECO:0007669"/>
    <property type="project" value="UniProtKB-EC"/>
</dbReference>
<proteinExistence type="predicted"/>
<keyword evidence="2 10" id="KW-0489">Methyltransferase</keyword>
<dbReference type="EC" id="2.1.1.72" evidence="1"/>
<dbReference type="Gene3D" id="3.40.50.150">
    <property type="entry name" value="Vaccinia Virus protein VP39"/>
    <property type="match status" value="1"/>
</dbReference>
<dbReference type="RefSeq" id="WP_311546751.1">
    <property type="nucleotide sequence ID" value="NZ_JAVREK010000023.1"/>
</dbReference>
<feature type="domain" description="Type II methyltransferase M.TaqI-like" evidence="8">
    <location>
        <begin position="303"/>
        <end position="487"/>
    </location>
</feature>
<evidence type="ECO:0000259" key="9">
    <source>
        <dbReference type="Pfam" id="PF22654"/>
    </source>
</evidence>
<keyword evidence="6" id="KW-0175">Coiled coil</keyword>
<dbReference type="InterPro" id="IPR011639">
    <property type="entry name" value="MethylTrfase_TaqI-like_dom"/>
</dbReference>
<dbReference type="PANTHER" id="PTHR33841">
    <property type="entry name" value="DNA METHYLTRANSFERASE YEEA-RELATED"/>
    <property type="match status" value="1"/>
</dbReference>
<keyword evidence="3 10" id="KW-0808">Transferase</keyword>
<evidence type="ECO:0000256" key="1">
    <source>
        <dbReference type="ARBA" id="ARBA00011900"/>
    </source>
</evidence>
<dbReference type="InterPro" id="IPR054277">
    <property type="entry name" value="DUF7008"/>
</dbReference>
<dbReference type="InterPro" id="IPR029063">
    <property type="entry name" value="SAM-dependent_MTases_sf"/>
</dbReference>
<protein>
    <recommendedName>
        <fullName evidence="1">site-specific DNA-methyltransferase (adenine-specific)</fullName>
        <ecNumber evidence="1">2.1.1.72</ecNumber>
    </recommendedName>
</protein>
<organism evidence="10 11">
    <name type="scientific">Streptomonospora wellingtoniae</name>
    <dbReference type="NCBI Taxonomy" id="3075544"/>
    <lineage>
        <taxon>Bacteria</taxon>
        <taxon>Bacillati</taxon>
        <taxon>Actinomycetota</taxon>
        <taxon>Actinomycetes</taxon>
        <taxon>Streptosporangiales</taxon>
        <taxon>Nocardiopsidaceae</taxon>
        <taxon>Streptomonospora</taxon>
    </lineage>
</organism>
<evidence type="ECO:0000313" key="10">
    <source>
        <dbReference type="EMBL" id="MDT0304253.1"/>
    </source>
</evidence>
<comment type="catalytic activity">
    <reaction evidence="5">
        <text>a 2'-deoxyadenosine in DNA + S-adenosyl-L-methionine = an N(6)-methyl-2'-deoxyadenosine in DNA + S-adenosyl-L-homocysteine + H(+)</text>
        <dbReference type="Rhea" id="RHEA:15197"/>
        <dbReference type="Rhea" id="RHEA-COMP:12418"/>
        <dbReference type="Rhea" id="RHEA-COMP:12419"/>
        <dbReference type="ChEBI" id="CHEBI:15378"/>
        <dbReference type="ChEBI" id="CHEBI:57856"/>
        <dbReference type="ChEBI" id="CHEBI:59789"/>
        <dbReference type="ChEBI" id="CHEBI:90615"/>
        <dbReference type="ChEBI" id="CHEBI:90616"/>
        <dbReference type="EC" id="2.1.1.72"/>
    </reaction>
</comment>
<dbReference type="SUPFAM" id="SSF53335">
    <property type="entry name" value="S-adenosyl-L-methionine-dependent methyltransferases"/>
    <property type="match status" value="1"/>
</dbReference>
<reference evidence="11" key="1">
    <citation type="submission" date="2023-07" db="EMBL/GenBank/DDBJ databases">
        <title>30 novel species of actinomycetes from the DSMZ collection.</title>
        <authorList>
            <person name="Nouioui I."/>
        </authorList>
    </citation>
    <scope>NUCLEOTIDE SEQUENCE [LARGE SCALE GENOMIC DNA]</scope>
    <source>
        <strain evidence="11">DSM 45055</strain>
    </source>
</reference>
<feature type="coiled-coil region" evidence="6">
    <location>
        <begin position="1"/>
        <end position="28"/>
    </location>
</feature>
<dbReference type="EMBL" id="JAVREK010000023">
    <property type="protein sequence ID" value="MDT0304253.1"/>
    <property type="molecule type" value="Genomic_DNA"/>
</dbReference>
<accession>A0ABU2KYZ9</accession>
<feature type="domain" description="DUF7008" evidence="9">
    <location>
        <begin position="849"/>
        <end position="1232"/>
    </location>
</feature>